<accession>A0A832GPZ1</accession>
<evidence type="ECO:0000313" key="2">
    <source>
        <dbReference type="EMBL" id="HGV55842.1"/>
    </source>
</evidence>
<dbReference type="InterPro" id="IPR052026">
    <property type="entry name" value="ExeA_AAA_ATPase_DNA-bind"/>
</dbReference>
<feature type="domain" description="AAA+ ATPase" evidence="1">
    <location>
        <begin position="53"/>
        <end position="215"/>
    </location>
</feature>
<dbReference type="Pfam" id="PF13401">
    <property type="entry name" value="AAA_22"/>
    <property type="match status" value="1"/>
</dbReference>
<dbReference type="GO" id="GO:0016887">
    <property type="term" value="F:ATP hydrolysis activity"/>
    <property type="evidence" value="ECO:0007669"/>
    <property type="project" value="InterPro"/>
</dbReference>
<comment type="caution">
    <text evidence="2">The sequence shown here is derived from an EMBL/GenBank/DDBJ whole genome shotgun (WGS) entry which is preliminary data.</text>
</comment>
<proteinExistence type="predicted"/>
<dbReference type="InterPro" id="IPR049945">
    <property type="entry name" value="AAA_22"/>
</dbReference>
<organism evidence="2">
    <name type="scientific">Caldimicrobium thiodismutans</name>
    <dbReference type="NCBI Taxonomy" id="1653476"/>
    <lineage>
        <taxon>Bacteria</taxon>
        <taxon>Pseudomonadati</taxon>
        <taxon>Thermodesulfobacteriota</taxon>
        <taxon>Thermodesulfobacteria</taxon>
        <taxon>Thermodesulfobacteriales</taxon>
        <taxon>Thermodesulfobacteriaceae</taxon>
        <taxon>Caldimicrobium</taxon>
    </lineage>
</organism>
<name>A0A832GPZ1_9BACT</name>
<dbReference type="SMART" id="SM00382">
    <property type="entry name" value="AAA"/>
    <property type="match status" value="1"/>
</dbReference>
<dbReference type="InterPro" id="IPR003593">
    <property type="entry name" value="AAA+_ATPase"/>
</dbReference>
<evidence type="ECO:0000259" key="1">
    <source>
        <dbReference type="SMART" id="SM00382"/>
    </source>
</evidence>
<protein>
    <submittedName>
        <fullName evidence="2">AAA family ATPase</fullName>
    </submittedName>
</protein>
<dbReference type="PANTHER" id="PTHR35894">
    <property type="entry name" value="GENERAL SECRETION PATHWAY PROTEIN A-RELATED"/>
    <property type="match status" value="1"/>
</dbReference>
<dbReference type="AlphaFoldDB" id="A0A832GPZ1"/>
<dbReference type="InterPro" id="IPR027417">
    <property type="entry name" value="P-loop_NTPase"/>
</dbReference>
<dbReference type="Gene3D" id="3.40.50.300">
    <property type="entry name" value="P-loop containing nucleotide triphosphate hydrolases"/>
    <property type="match status" value="1"/>
</dbReference>
<gene>
    <name evidence="2" type="ORF">ENT73_07190</name>
</gene>
<sequence length="296" mass="34245">MKNEFSMKNEYSYLEFFKFKAPPFYLVPDPNLFYPSRAHTEALEVLTYGIYQGSLITVLTGEPGLGKTQVLLTLLSRLSEEILPIHIFNPALSPEEFFKSLFHELSNGQLDSPLSKAHLLNKNEILKLLKAFFAEALSQPLPNQVLHRRYLLIFDEAQLLPPDTLEELRLLTNLNEGTELCVQLLLIGQPGLAEKLKSKELSPLRQRISVWEELRPLERDEVLPYIWFRIKEVSEKTEILLDKKIEKPLYKASRGIPRVLNKIMDRALLVGYVKKQTHIKKDIIKEALRTLRDELV</sequence>
<dbReference type="PANTHER" id="PTHR35894:SF1">
    <property type="entry name" value="PHOSPHORIBULOKINASE _ URIDINE KINASE FAMILY"/>
    <property type="match status" value="1"/>
</dbReference>
<dbReference type="SUPFAM" id="SSF52540">
    <property type="entry name" value="P-loop containing nucleoside triphosphate hydrolases"/>
    <property type="match status" value="1"/>
</dbReference>
<dbReference type="EMBL" id="DSZU01000132">
    <property type="protein sequence ID" value="HGV55842.1"/>
    <property type="molecule type" value="Genomic_DNA"/>
</dbReference>
<reference evidence="2" key="1">
    <citation type="journal article" date="2020" name="mSystems">
        <title>Genome- and Community-Level Interaction Insights into Carbon Utilization and Element Cycling Functions of Hydrothermarchaeota in Hydrothermal Sediment.</title>
        <authorList>
            <person name="Zhou Z."/>
            <person name="Liu Y."/>
            <person name="Xu W."/>
            <person name="Pan J."/>
            <person name="Luo Z.H."/>
            <person name="Li M."/>
        </authorList>
    </citation>
    <scope>NUCLEOTIDE SEQUENCE [LARGE SCALE GENOMIC DNA]</scope>
    <source>
        <strain evidence="2">SpSt-605</strain>
    </source>
</reference>